<dbReference type="PANTHER" id="PTHR43582">
    <property type="entry name" value="LINEARMYCIN RESISTANCE ATP-BINDING PROTEIN LNRL"/>
    <property type="match status" value="1"/>
</dbReference>
<evidence type="ECO:0000256" key="2">
    <source>
        <dbReference type="ARBA" id="ARBA00022840"/>
    </source>
</evidence>
<dbReference type="Pfam" id="PF00005">
    <property type="entry name" value="ABC_tran"/>
    <property type="match status" value="1"/>
</dbReference>
<proteinExistence type="predicted"/>
<gene>
    <name evidence="4" type="ORF">RM445_11845</name>
</gene>
<dbReference type="InterPro" id="IPR003593">
    <property type="entry name" value="AAA+_ATPase"/>
</dbReference>
<dbReference type="GO" id="GO:0016779">
    <property type="term" value="F:nucleotidyltransferase activity"/>
    <property type="evidence" value="ECO:0007669"/>
    <property type="project" value="UniProtKB-KW"/>
</dbReference>
<evidence type="ECO:0000313" key="5">
    <source>
        <dbReference type="Proteomes" id="UP001183202"/>
    </source>
</evidence>
<sequence length="272" mass="28909">MTTPAVEITGLVHRFGGGADAAAAVDGLDLTVAAGEVFGLLGPNGAGKTTTLRVVNTLLPVQQGGVTVFGLDVSRHATQVRRLLGYVPQQLSVEGALTGRQNVAWFARLYDVPRRDRAARVDEALAAMDLFDVADRLAGTYSGGMIRRLELAQALVGDPALLVLDEPTVGLDPIARDGVWDRVRAMRAERGMTVLLTTHYMDEADELCDTVALMHRGRLAAAGSPAQLKADLGPDASLEDVFRHHAGIDLAASGKEGLRDVRRSRATARKLG</sequence>
<feature type="domain" description="ABC transporter" evidence="3">
    <location>
        <begin position="6"/>
        <end position="241"/>
    </location>
</feature>
<dbReference type="GO" id="GO:0005524">
    <property type="term" value="F:ATP binding"/>
    <property type="evidence" value="ECO:0007669"/>
    <property type="project" value="UniProtKB-KW"/>
</dbReference>
<dbReference type="InterPro" id="IPR027417">
    <property type="entry name" value="P-loop_NTPase"/>
</dbReference>
<dbReference type="Gene3D" id="3.40.50.300">
    <property type="entry name" value="P-loop containing nucleotide triphosphate hydrolases"/>
    <property type="match status" value="1"/>
</dbReference>
<dbReference type="PROSITE" id="PS50893">
    <property type="entry name" value="ABC_TRANSPORTER_2"/>
    <property type="match status" value="1"/>
</dbReference>
<dbReference type="Proteomes" id="UP001183202">
    <property type="component" value="Unassembled WGS sequence"/>
</dbReference>
<name>A0ABU2N8F7_9PSEU</name>
<keyword evidence="4" id="KW-0808">Transferase</keyword>
<protein>
    <submittedName>
        <fullName evidence="4">ATP-binding cassette domain-containing protein</fullName>
    </submittedName>
</protein>
<dbReference type="PANTHER" id="PTHR43582:SF2">
    <property type="entry name" value="LINEARMYCIN RESISTANCE ATP-BINDING PROTEIN LNRL"/>
    <property type="match status" value="1"/>
</dbReference>
<dbReference type="InterPro" id="IPR003439">
    <property type="entry name" value="ABC_transporter-like_ATP-bd"/>
</dbReference>
<dbReference type="InterPro" id="IPR017871">
    <property type="entry name" value="ABC_transporter-like_CS"/>
</dbReference>
<keyword evidence="2 4" id="KW-0067">ATP-binding</keyword>
<accession>A0ABU2N8F7</accession>
<dbReference type="RefSeq" id="WP_311556234.1">
    <property type="nucleotide sequence ID" value="NZ_JAVREJ010000006.1"/>
</dbReference>
<evidence type="ECO:0000259" key="3">
    <source>
        <dbReference type="PROSITE" id="PS50893"/>
    </source>
</evidence>
<dbReference type="SUPFAM" id="SSF52540">
    <property type="entry name" value="P-loop containing nucleoside triphosphate hydrolases"/>
    <property type="match status" value="1"/>
</dbReference>
<keyword evidence="4" id="KW-0548">Nucleotidyltransferase</keyword>
<organism evidence="4 5">
    <name type="scientific">Pseudonocardia charpentierae</name>
    <dbReference type="NCBI Taxonomy" id="3075545"/>
    <lineage>
        <taxon>Bacteria</taxon>
        <taxon>Bacillati</taxon>
        <taxon>Actinomycetota</taxon>
        <taxon>Actinomycetes</taxon>
        <taxon>Pseudonocardiales</taxon>
        <taxon>Pseudonocardiaceae</taxon>
        <taxon>Pseudonocardia</taxon>
    </lineage>
</organism>
<dbReference type="SMART" id="SM00382">
    <property type="entry name" value="AAA"/>
    <property type="match status" value="1"/>
</dbReference>
<dbReference type="EMBL" id="JAVREJ010000006">
    <property type="protein sequence ID" value="MDT0350216.1"/>
    <property type="molecule type" value="Genomic_DNA"/>
</dbReference>
<keyword evidence="1" id="KW-0547">Nucleotide-binding</keyword>
<reference evidence="5" key="1">
    <citation type="submission" date="2023-07" db="EMBL/GenBank/DDBJ databases">
        <title>30 novel species of actinomycetes from the DSMZ collection.</title>
        <authorList>
            <person name="Nouioui I."/>
        </authorList>
    </citation>
    <scope>NUCLEOTIDE SEQUENCE [LARGE SCALE GENOMIC DNA]</scope>
    <source>
        <strain evidence="5">DSM 45834</strain>
    </source>
</reference>
<dbReference type="PROSITE" id="PS00211">
    <property type="entry name" value="ABC_TRANSPORTER_1"/>
    <property type="match status" value="1"/>
</dbReference>
<keyword evidence="5" id="KW-1185">Reference proteome</keyword>
<evidence type="ECO:0000256" key="1">
    <source>
        <dbReference type="ARBA" id="ARBA00022741"/>
    </source>
</evidence>
<evidence type="ECO:0000313" key="4">
    <source>
        <dbReference type="EMBL" id="MDT0350216.1"/>
    </source>
</evidence>
<comment type="caution">
    <text evidence="4">The sequence shown here is derived from an EMBL/GenBank/DDBJ whole genome shotgun (WGS) entry which is preliminary data.</text>
</comment>